<evidence type="ECO:0000313" key="1">
    <source>
        <dbReference type="EMBL" id="KAA6402117.1"/>
    </source>
</evidence>
<dbReference type="Proteomes" id="UP000324800">
    <property type="component" value="Unassembled WGS sequence"/>
</dbReference>
<dbReference type="Gene3D" id="3.30.1490.430">
    <property type="match status" value="1"/>
</dbReference>
<evidence type="ECO:0000313" key="2">
    <source>
        <dbReference type="Proteomes" id="UP000324800"/>
    </source>
</evidence>
<accession>A0A5J4X466</accession>
<dbReference type="EMBL" id="SNRW01000283">
    <property type="protein sequence ID" value="KAA6402117.1"/>
    <property type="molecule type" value="Genomic_DNA"/>
</dbReference>
<sequence length="170" mass="19852">MKHWDESIKFKDIQDGRTTQLRHDCDGLVFTPVNEVNPLGRSFDLLLKWKPPQLNTVDFVIQEDVQTTVSHPDEFSKNDLPILFQCFPHFIDQLGIDRYKPIDDQLLQQLLKKKFVLVSFGLYMPVYGMSKFYCFADVQQKVRVSSFKGFYPTQQSCSQKIIKSNVKTTH</sequence>
<gene>
    <name evidence="1" type="ORF">EZS28_002347</name>
</gene>
<comment type="caution">
    <text evidence="1">The sequence shown here is derived from an EMBL/GenBank/DDBJ whole genome shotgun (WGS) entry which is preliminary data.</text>
</comment>
<reference evidence="1 2" key="1">
    <citation type="submission" date="2019-03" db="EMBL/GenBank/DDBJ databases">
        <title>Single cell metagenomics reveals metabolic interactions within the superorganism composed of flagellate Streblomastix strix and complex community of Bacteroidetes bacteria on its surface.</title>
        <authorList>
            <person name="Treitli S.C."/>
            <person name="Kolisko M."/>
            <person name="Husnik F."/>
            <person name="Keeling P."/>
            <person name="Hampl V."/>
        </authorList>
    </citation>
    <scope>NUCLEOTIDE SEQUENCE [LARGE SCALE GENOMIC DNA]</scope>
    <source>
        <strain evidence="1">ST1C</strain>
    </source>
</reference>
<proteinExistence type="predicted"/>
<protein>
    <submittedName>
        <fullName evidence="1">Uncharacterized protein</fullName>
    </submittedName>
</protein>
<name>A0A5J4X466_9EUKA</name>
<organism evidence="1 2">
    <name type="scientific">Streblomastix strix</name>
    <dbReference type="NCBI Taxonomy" id="222440"/>
    <lineage>
        <taxon>Eukaryota</taxon>
        <taxon>Metamonada</taxon>
        <taxon>Preaxostyla</taxon>
        <taxon>Oxymonadida</taxon>
        <taxon>Streblomastigidae</taxon>
        <taxon>Streblomastix</taxon>
    </lineage>
</organism>
<dbReference type="OrthoDB" id="200924at2759"/>
<dbReference type="AlphaFoldDB" id="A0A5J4X466"/>